<proteinExistence type="predicted"/>
<name>A0A0A9GZ16_ARUDO</name>
<evidence type="ECO:0000313" key="1">
    <source>
        <dbReference type="EMBL" id="JAE29762.1"/>
    </source>
</evidence>
<accession>A0A0A9GZ16</accession>
<reference evidence="1" key="2">
    <citation type="journal article" date="2015" name="Data Brief">
        <title>Shoot transcriptome of the giant reed, Arundo donax.</title>
        <authorList>
            <person name="Barrero R.A."/>
            <person name="Guerrero F.D."/>
            <person name="Moolhuijzen P."/>
            <person name="Goolsby J.A."/>
            <person name="Tidwell J."/>
            <person name="Bellgard S.E."/>
            <person name="Bellgard M.I."/>
        </authorList>
    </citation>
    <scope>NUCLEOTIDE SEQUENCE</scope>
    <source>
        <tissue evidence="1">Shoot tissue taken approximately 20 cm above the soil surface</tissue>
    </source>
</reference>
<organism evidence="1">
    <name type="scientific">Arundo donax</name>
    <name type="common">Giant reed</name>
    <name type="synonym">Donax arundinaceus</name>
    <dbReference type="NCBI Taxonomy" id="35708"/>
    <lineage>
        <taxon>Eukaryota</taxon>
        <taxon>Viridiplantae</taxon>
        <taxon>Streptophyta</taxon>
        <taxon>Embryophyta</taxon>
        <taxon>Tracheophyta</taxon>
        <taxon>Spermatophyta</taxon>
        <taxon>Magnoliopsida</taxon>
        <taxon>Liliopsida</taxon>
        <taxon>Poales</taxon>
        <taxon>Poaceae</taxon>
        <taxon>PACMAD clade</taxon>
        <taxon>Arundinoideae</taxon>
        <taxon>Arundineae</taxon>
        <taxon>Arundo</taxon>
    </lineage>
</organism>
<sequence>MQRGRGSSPAGKTYLSRLLVNNYFK</sequence>
<protein>
    <submittedName>
        <fullName evidence="1">Uncharacterized protein</fullName>
    </submittedName>
</protein>
<dbReference type="EMBL" id="GBRH01168134">
    <property type="protein sequence ID" value="JAE29762.1"/>
    <property type="molecule type" value="Transcribed_RNA"/>
</dbReference>
<reference evidence="1" key="1">
    <citation type="submission" date="2014-09" db="EMBL/GenBank/DDBJ databases">
        <authorList>
            <person name="Magalhaes I.L.F."/>
            <person name="Oliveira U."/>
            <person name="Santos F.R."/>
            <person name="Vidigal T.H.D.A."/>
            <person name="Brescovit A.D."/>
            <person name="Santos A.J."/>
        </authorList>
    </citation>
    <scope>NUCLEOTIDE SEQUENCE</scope>
    <source>
        <tissue evidence="1">Shoot tissue taken approximately 20 cm above the soil surface</tissue>
    </source>
</reference>
<dbReference type="AlphaFoldDB" id="A0A0A9GZ16"/>